<accession>A0A4R1HJ64</accession>
<evidence type="ECO:0000256" key="6">
    <source>
        <dbReference type="ARBA" id="ARBA00023136"/>
    </source>
</evidence>
<dbReference type="PANTHER" id="PTHR33452">
    <property type="entry name" value="OXIDOREDUCTASE CATD-RELATED"/>
    <property type="match status" value="1"/>
</dbReference>
<keyword evidence="6 7" id="KW-0472">Membrane</keyword>
<evidence type="ECO:0000256" key="5">
    <source>
        <dbReference type="ARBA" id="ARBA00022989"/>
    </source>
</evidence>
<feature type="transmembrane region" description="Helical" evidence="7">
    <location>
        <begin position="51"/>
        <end position="71"/>
    </location>
</feature>
<keyword evidence="3" id="KW-1003">Cell membrane</keyword>
<evidence type="ECO:0000313" key="8">
    <source>
        <dbReference type="EMBL" id="TCK21888.1"/>
    </source>
</evidence>
<reference evidence="8 9" key="1">
    <citation type="submission" date="2019-03" db="EMBL/GenBank/DDBJ databases">
        <title>Sequencing the genomes of 1000 actinobacteria strains.</title>
        <authorList>
            <person name="Klenk H.-P."/>
        </authorList>
    </citation>
    <scope>NUCLEOTIDE SEQUENCE [LARGE SCALE GENOMIC DNA]</scope>
    <source>
        <strain evidence="8 9">DSM 44969</strain>
    </source>
</reference>
<dbReference type="OrthoDB" id="1122432at2"/>
<evidence type="ECO:0000256" key="7">
    <source>
        <dbReference type="SAM" id="Phobius"/>
    </source>
</evidence>
<dbReference type="AlphaFoldDB" id="A0A4R1HJ64"/>
<evidence type="ECO:0000256" key="4">
    <source>
        <dbReference type="ARBA" id="ARBA00022692"/>
    </source>
</evidence>
<evidence type="ECO:0000256" key="1">
    <source>
        <dbReference type="ARBA" id="ARBA00004651"/>
    </source>
</evidence>
<keyword evidence="9" id="KW-1185">Reference proteome</keyword>
<comment type="caution">
    <text evidence="8">The sequence shown here is derived from an EMBL/GenBank/DDBJ whole genome shotgun (WGS) entry which is preliminary data.</text>
</comment>
<proteinExistence type="inferred from homology"/>
<keyword evidence="5 7" id="KW-1133">Transmembrane helix</keyword>
<evidence type="ECO:0000256" key="3">
    <source>
        <dbReference type="ARBA" id="ARBA00022475"/>
    </source>
</evidence>
<keyword evidence="4 7" id="KW-0812">Transmembrane</keyword>
<name>A0A4R1HJ64_PSEEN</name>
<comment type="subcellular location">
    <subcellularLocation>
        <location evidence="1">Cell membrane</location>
        <topology evidence="1">Multi-pass membrane protein</topology>
    </subcellularLocation>
</comment>
<protein>
    <submittedName>
        <fullName evidence="8">Putative oxidoreductase</fullName>
    </submittedName>
</protein>
<evidence type="ECO:0000256" key="2">
    <source>
        <dbReference type="ARBA" id="ARBA00006679"/>
    </source>
</evidence>
<dbReference type="EMBL" id="SMFZ01000002">
    <property type="protein sequence ID" value="TCK21888.1"/>
    <property type="molecule type" value="Genomic_DNA"/>
</dbReference>
<dbReference type="InterPro" id="IPR051907">
    <property type="entry name" value="DoxX-like_oxidoreductase"/>
</dbReference>
<dbReference type="RefSeq" id="WP_132430577.1">
    <property type="nucleotide sequence ID" value="NZ_SMFZ01000002.1"/>
</dbReference>
<evidence type="ECO:0000313" key="9">
    <source>
        <dbReference type="Proteomes" id="UP000295560"/>
    </source>
</evidence>
<sequence>MYRSLNGLPRDIVLLAGRVLLAYILIMHCWKKVDAGLFETAGTFSKFGIPLAIAAASFTIVVELVTTISLVLGLRMVVPMSLMTFVMAGAIFFVHGKNGLFMANNGWALVGTIICGLLALMASGPGKLSVDHVLSLARERRMQQTVVMRQPVAV</sequence>
<feature type="transmembrane region" description="Helical" evidence="7">
    <location>
        <begin position="106"/>
        <end position="124"/>
    </location>
</feature>
<dbReference type="GO" id="GO:0005886">
    <property type="term" value="C:plasma membrane"/>
    <property type="evidence" value="ECO:0007669"/>
    <property type="project" value="UniProtKB-SubCell"/>
</dbReference>
<comment type="similarity">
    <text evidence="2">Belongs to the DoxX family.</text>
</comment>
<dbReference type="Proteomes" id="UP000295560">
    <property type="component" value="Unassembled WGS sequence"/>
</dbReference>
<organism evidence="8 9">
    <name type="scientific">Pseudonocardia endophytica</name>
    <dbReference type="NCBI Taxonomy" id="401976"/>
    <lineage>
        <taxon>Bacteria</taxon>
        <taxon>Bacillati</taxon>
        <taxon>Actinomycetota</taxon>
        <taxon>Actinomycetes</taxon>
        <taxon>Pseudonocardiales</taxon>
        <taxon>Pseudonocardiaceae</taxon>
        <taxon>Pseudonocardia</taxon>
    </lineage>
</organism>
<feature type="transmembrane region" description="Helical" evidence="7">
    <location>
        <begin position="77"/>
        <end position="94"/>
    </location>
</feature>
<dbReference type="Pfam" id="PF07681">
    <property type="entry name" value="DoxX"/>
    <property type="match status" value="1"/>
</dbReference>
<dbReference type="InterPro" id="IPR032808">
    <property type="entry name" value="DoxX"/>
</dbReference>
<dbReference type="PANTHER" id="PTHR33452:SF1">
    <property type="entry name" value="INNER MEMBRANE PROTEIN YPHA-RELATED"/>
    <property type="match status" value="1"/>
</dbReference>
<feature type="transmembrane region" description="Helical" evidence="7">
    <location>
        <begin position="12"/>
        <end position="30"/>
    </location>
</feature>
<gene>
    <name evidence="8" type="ORF">EV378_5880</name>
</gene>